<feature type="region of interest" description="Disordered" evidence="1">
    <location>
        <begin position="169"/>
        <end position="191"/>
    </location>
</feature>
<dbReference type="EMBL" id="BAABYW010000001">
    <property type="protein sequence ID" value="GAA6408461.1"/>
    <property type="molecule type" value="Genomic_DNA"/>
</dbReference>
<accession>A0ABQ0BAH3</accession>
<dbReference type="Proteomes" id="UP001600943">
    <property type="component" value="Unassembled WGS sequence"/>
</dbReference>
<feature type="compositionally biased region" description="Basic and acidic residues" evidence="1">
    <location>
        <begin position="108"/>
        <end position="141"/>
    </location>
</feature>
<keyword evidence="2" id="KW-0812">Transmembrane</keyword>
<evidence type="ECO:0000256" key="1">
    <source>
        <dbReference type="SAM" id="MobiDB-lite"/>
    </source>
</evidence>
<evidence type="ECO:0008006" key="5">
    <source>
        <dbReference type="Google" id="ProtNLM"/>
    </source>
</evidence>
<comment type="caution">
    <text evidence="3">The sequence shown here is derived from an EMBL/GenBank/DDBJ whole genome shotgun (WGS) entry which is preliminary data.</text>
</comment>
<keyword evidence="4" id="KW-1185">Reference proteome</keyword>
<feature type="region of interest" description="Disordered" evidence="1">
    <location>
        <begin position="100"/>
        <end position="153"/>
    </location>
</feature>
<reference evidence="3 4" key="1">
    <citation type="submission" date="2024-04" db="EMBL/GenBank/DDBJ databases">
        <title>Defined microbial consortia suppress multidrug-resistant proinflammatory Enterobacteriaceae via ecological control.</title>
        <authorList>
            <person name="Furuichi M."/>
            <person name="Kawaguchi T."/>
            <person name="Pust M."/>
            <person name="Yasuma K."/>
            <person name="Plichta D."/>
            <person name="Hasegawa N."/>
            <person name="Ohya T."/>
            <person name="Bhattarai S."/>
            <person name="Sasajima S."/>
            <person name="Aoto Y."/>
            <person name="Tuganbaev T."/>
            <person name="Yaginuma M."/>
            <person name="Ueda M."/>
            <person name="Okahashi N."/>
            <person name="Amafuji K."/>
            <person name="Kiridooshi Y."/>
            <person name="Sugita K."/>
            <person name="Strazar M."/>
            <person name="Skelly A."/>
            <person name="Suda W."/>
            <person name="Hattori M."/>
            <person name="Nakamoto N."/>
            <person name="Caballero S."/>
            <person name="Norman J."/>
            <person name="Olle B."/>
            <person name="Tanoue T."/>
            <person name="Arita M."/>
            <person name="Bucci V."/>
            <person name="Atarashi K."/>
            <person name="Xavier R."/>
            <person name="Honda K."/>
        </authorList>
    </citation>
    <scope>NUCLEOTIDE SEQUENCE [LARGE SCALE GENOMIC DNA]</scope>
    <source>
        <strain evidence="4">k04-0078-D8-1</strain>
    </source>
</reference>
<name>A0ABQ0BAH3_9FIRM</name>
<sequence length="352" mass="40100">MLIHIILGILKIIGILLLVILCLLLLLLLSLAFVPVRYYGSAYREDGKYEAKVRISWLFHLIFVTGRYGSETEGMQLSIRFLGIPVDVVLKKIAAWRQKRQKKKPKKKPELTAAEEKRSAVPEKEGTEEQKALVDKEKETAEQAEAVSEQPRSVKQALLETKEQAGQNAKAAAVNLKEEPKPKKGPKQKRNPLDKIRRIFVKIAEILKKILALPGKIKAAFADFRRTAKEIYGKIKEVKELLASESFLGVKTLVFGELGTIMGHVRPRKIKGDLYFGFDDPALTGQVLAAASIFYPFYGRGFSLHPYFDRVILEGRVQLYGRMYGVVFVRTVWRLFRDSNVKELRKKFKKDK</sequence>
<gene>
    <name evidence="3" type="ORF">K040078D81_25780</name>
</gene>
<organism evidence="3 4">
    <name type="scientific">Blautia hominis</name>
    <dbReference type="NCBI Taxonomy" id="2025493"/>
    <lineage>
        <taxon>Bacteria</taxon>
        <taxon>Bacillati</taxon>
        <taxon>Bacillota</taxon>
        <taxon>Clostridia</taxon>
        <taxon>Lachnospirales</taxon>
        <taxon>Lachnospiraceae</taxon>
        <taxon>Blautia</taxon>
    </lineage>
</organism>
<evidence type="ECO:0000313" key="4">
    <source>
        <dbReference type="Proteomes" id="UP001600943"/>
    </source>
</evidence>
<evidence type="ECO:0000313" key="3">
    <source>
        <dbReference type="EMBL" id="GAA6408461.1"/>
    </source>
</evidence>
<keyword evidence="2" id="KW-1133">Transmembrane helix</keyword>
<keyword evidence="2" id="KW-0472">Membrane</keyword>
<protein>
    <recommendedName>
        <fullName evidence="5">DUF2953 domain-containing protein</fullName>
    </recommendedName>
</protein>
<proteinExistence type="predicted"/>
<evidence type="ECO:0000256" key="2">
    <source>
        <dbReference type="SAM" id="Phobius"/>
    </source>
</evidence>
<feature type="transmembrane region" description="Helical" evidence="2">
    <location>
        <begin position="12"/>
        <end position="34"/>
    </location>
</feature>